<dbReference type="RefSeq" id="WP_407348775.1">
    <property type="nucleotide sequence ID" value="NZ_CP136864.1"/>
</dbReference>
<sequence length="404" mass="44112">MKQPRFFNARLNFRLRTVRVLRPETAISALLVLALSLSGCSEPPAPEQTASSRPVKLFTVDTSLGAEIRQFPATIEAATQAELSFRVSGQLESLPIREGEVVEAQQILAQLDATDFKNTLEDREAVFENTERNFRRAGELIGSGSISQLDYDRMEADFRSARAALAQAKADLSYATLRAPFRGRIARRYVDNFEEIRAKQSIVYLQDTELLDVIIAMPESVIRSVSSGGEDELSSGPLQESRAAEVIAMASFDNRPNISYALELKEVATRADPDTQTFPVTFSMRQPDEFTVLPGMTAQVEVDFSDLLSSEVATWVPARAVQADATLSPRVFVLDPETMQVQSLSVETGRVSGDMIEVLSGLTGGEEIVAVGASYLSDGMQVTRMAGGEQAVPREAISSDSSNL</sequence>
<evidence type="ECO:0000313" key="6">
    <source>
        <dbReference type="Proteomes" id="UP001626537"/>
    </source>
</evidence>
<proteinExistence type="inferred from homology"/>
<dbReference type="Pfam" id="PF25975">
    <property type="entry name" value="CzcB_C"/>
    <property type="match status" value="1"/>
</dbReference>
<organism evidence="5 6">
    <name type="scientific">Congregibacter variabilis</name>
    <dbReference type="NCBI Taxonomy" id="3081200"/>
    <lineage>
        <taxon>Bacteria</taxon>
        <taxon>Pseudomonadati</taxon>
        <taxon>Pseudomonadota</taxon>
        <taxon>Gammaproteobacteria</taxon>
        <taxon>Cellvibrionales</taxon>
        <taxon>Halieaceae</taxon>
        <taxon>Congregibacter</taxon>
    </lineage>
</organism>
<feature type="domain" description="Multidrug resistance protein MdtA-like alpha-helical hairpin" evidence="2">
    <location>
        <begin position="115"/>
        <end position="175"/>
    </location>
</feature>
<dbReference type="PANTHER" id="PTHR30469">
    <property type="entry name" value="MULTIDRUG RESISTANCE PROTEIN MDTA"/>
    <property type="match status" value="1"/>
</dbReference>
<evidence type="ECO:0000313" key="5">
    <source>
        <dbReference type="EMBL" id="WOJ94137.1"/>
    </source>
</evidence>
<evidence type="ECO:0000259" key="2">
    <source>
        <dbReference type="Pfam" id="PF25876"/>
    </source>
</evidence>
<dbReference type="InterPro" id="IPR058649">
    <property type="entry name" value="CzcB_C"/>
</dbReference>
<dbReference type="Gene3D" id="2.40.50.100">
    <property type="match status" value="1"/>
</dbReference>
<feature type="domain" description="Multidrug resistance protein MdtA-like barrel-sandwich hybrid" evidence="3">
    <location>
        <begin position="80"/>
        <end position="200"/>
    </location>
</feature>
<dbReference type="NCBIfam" id="TIGR01730">
    <property type="entry name" value="RND_mfp"/>
    <property type="match status" value="1"/>
</dbReference>
<dbReference type="InterPro" id="IPR058624">
    <property type="entry name" value="MdtA-like_HH"/>
</dbReference>
<dbReference type="Pfam" id="PF25876">
    <property type="entry name" value="HH_MFP_RND"/>
    <property type="match status" value="1"/>
</dbReference>
<keyword evidence="6" id="KW-1185">Reference proteome</keyword>
<accession>A0ABZ0I3S1</accession>
<dbReference type="Gene3D" id="2.40.30.170">
    <property type="match status" value="1"/>
</dbReference>
<feature type="domain" description="CzcB-like C-terminal circularly permuted SH3-like" evidence="4">
    <location>
        <begin position="316"/>
        <end position="373"/>
    </location>
</feature>
<comment type="similarity">
    <text evidence="1">Belongs to the membrane fusion protein (MFP) (TC 8.A.1) family.</text>
</comment>
<evidence type="ECO:0000259" key="4">
    <source>
        <dbReference type="Pfam" id="PF25975"/>
    </source>
</evidence>
<evidence type="ECO:0000256" key="1">
    <source>
        <dbReference type="ARBA" id="ARBA00009477"/>
    </source>
</evidence>
<dbReference type="InterPro" id="IPR058625">
    <property type="entry name" value="MdtA-like_BSH"/>
</dbReference>
<dbReference type="SUPFAM" id="SSF111369">
    <property type="entry name" value="HlyD-like secretion proteins"/>
    <property type="match status" value="1"/>
</dbReference>
<name>A0ABZ0I3S1_9GAMM</name>
<gene>
    <name evidence="5" type="ORF">R0135_02955</name>
</gene>
<dbReference type="EMBL" id="CP136864">
    <property type="protein sequence ID" value="WOJ94137.1"/>
    <property type="molecule type" value="Genomic_DNA"/>
</dbReference>
<dbReference type="Pfam" id="PF25917">
    <property type="entry name" value="BSH_RND"/>
    <property type="match status" value="1"/>
</dbReference>
<dbReference type="Gene3D" id="2.40.420.20">
    <property type="match status" value="1"/>
</dbReference>
<protein>
    <submittedName>
        <fullName evidence="5">Efflux RND transporter periplasmic adaptor subunit</fullName>
    </submittedName>
</protein>
<evidence type="ECO:0000259" key="3">
    <source>
        <dbReference type="Pfam" id="PF25917"/>
    </source>
</evidence>
<dbReference type="InterPro" id="IPR006143">
    <property type="entry name" value="RND_pump_MFP"/>
</dbReference>
<dbReference type="PANTHER" id="PTHR30469:SF20">
    <property type="entry name" value="EFFLUX RND TRANSPORTER PERIPLASMIC ADAPTOR SUBUNIT"/>
    <property type="match status" value="1"/>
</dbReference>
<reference evidence="5 6" key="1">
    <citation type="submission" date="2023-10" db="EMBL/GenBank/DDBJ databases">
        <title>Two novel species belonging to the OM43/NOR5 clade.</title>
        <authorList>
            <person name="Park M."/>
        </authorList>
    </citation>
    <scope>NUCLEOTIDE SEQUENCE [LARGE SCALE GENOMIC DNA]</scope>
    <source>
        <strain evidence="5 6">IMCC43200</strain>
    </source>
</reference>
<dbReference type="Proteomes" id="UP001626537">
    <property type="component" value="Chromosome"/>
</dbReference>
<dbReference type="Gene3D" id="1.10.287.470">
    <property type="entry name" value="Helix hairpin bin"/>
    <property type="match status" value="1"/>
</dbReference>